<proteinExistence type="predicted"/>
<dbReference type="Proteomes" id="UP001596163">
    <property type="component" value="Unassembled WGS sequence"/>
</dbReference>
<name>A0ABW0BYN5_9BACT</name>
<organism evidence="1 2">
    <name type="scientific">Algoriphagus aquatilis</name>
    <dbReference type="NCBI Taxonomy" id="490186"/>
    <lineage>
        <taxon>Bacteria</taxon>
        <taxon>Pseudomonadati</taxon>
        <taxon>Bacteroidota</taxon>
        <taxon>Cytophagia</taxon>
        <taxon>Cytophagales</taxon>
        <taxon>Cyclobacteriaceae</taxon>
        <taxon>Algoriphagus</taxon>
    </lineage>
</organism>
<evidence type="ECO:0000313" key="2">
    <source>
        <dbReference type="Proteomes" id="UP001596163"/>
    </source>
</evidence>
<reference evidence="2" key="1">
    <citation type="journal article" date="2019" name="Int. J. Syst. Evol. Microbiol.">
        <title>The Global Catalogue of Microorganisms (GCM) 10K type strain sequencing project: providing services to taxonomists for standard genome sequencing and annotation.</title>
        <authorList>
            <consortium name="The Broad Institute Genomics Platform"/>
            <consortium name="The Broad Institute Genome Sequencing Center for Infectious Disease"/>
            <person name="Wu L."/>
            <person name="Ma J."/>
        </authorList>
    </citation>
    <scope>NUCLEOTIDE SEQUENCE [LARGE SCALE GENOMIC DNA]</scope>
    <source>
        <strain evidence="2">CGMCC 1.7030</strain>
    </source>
</reference>
<protein>
    <submittedName>
        <fullName evidence="1">Uncharacterized protein</fullName>
    </submittedName>
</protein>
<sequence length="83" mass="9738">MFDSPEYPKSLPESLFESWFELGRSSRIPYAYLLILWDELDGKYVPVFVEKRLDIDSYERYGESPATQTLVAAYDLYSEGRVK</sequence>
<dbReference type="RefSeq" id="WP_377914961.1">
    <property type="nucleotide sequence ID" value="NZ_JBHSKS010000007.1"/>
</dbReference>
<accession>A0ABW0BYN5</accession>
<comment type="caution">
    <text evidence="1">The sequence shown here is derived from an EMBL/GenBank/DDBJ whole genome shotgun (WGS) entry which is preliminary data.</text>
</comment>
<keyword evidence="2" id="KW-1185">Reference proteome</keyword>
<gene>
    <name evidence="1" type="ORF">ACFPIK_10455</name>
</gene>
<dbReference type="EMBL" id="JBHSKS010000007">
    <property type="protein sequence ID" value="MFC5192190.1"/>
    <property type="molecule type" value="Genomic_DNA"/>
</dbReference>
<evidence type="ECO:0000313" key="1">
    <source>
        <dbReference type="EMBL" id="MFC5192190.1"/>
    </source>
</evidence>